<evidence type="ECO:0000313" key="4">
    <source>
        <dbReference type="Proteomes" id="UP000325440"/>
    </source>
</evidence>
<keyword evidence="1" id="KW-0472">Membrane</keyword>
<feature type="chain" id="PRO_5022808520" evidence="2">
    <location>
        <begin position="22"/>
        <end position="335"/>
    </location>
</feature>
<name>A0A5E4NB95_9HEMI</name>
<dbReference type="AlphaFoldDB" id="A0A5E4NB95"/>
<evidence type="ECO:0000313" key="3">
    <source>
        <dbReference type="EMBL" id="VVC39735.1"/>
    </source>
</evidence>
<keyword evidence="1" id="KW-0812">Transmembrane</keyword>
<evidence type="ECO:0000256" key="2">
    <source>
        <dbReference type="SAM" id="SignalP"/>
    </source>
</evidence>
<gene>
    <name evidence="3" type="ORF">CINCED_3A006859</name>
</gene>
<proteinExistence type="predicted"/>
<sequence>MDFSSSLLLHGLLALLYSARATGTGYVENILENDTVCGLVNNLNVISLEDESALVIKTGPTIQRWTGEREFNCRFILTSPLEFGAFAVVQRMSFRRNAQGDCIDYVQFRHTEEKISIGDIINIKIRSPETWGPKICGNIRDRDDYHDFEFDKNTRDDELIRNSFIDHRGLIEFKIHLRNKSLDDDEELHFEIVFTLYRECDGDNGMWKSCGSRTCIYERFFHDGKLNCPYKDCKDESGCRPTTALGASAGLFNSTVGIKITAGLLIVLSVYFAFSWLLGCRGPRSFQVSVRSAEIQRVQHLEATTVPRESSATTHSSGACCKDRSPPLYDSLFPS</sequence>
<dbReference type="Proteomes" id="UP000325440">
    <property type="component" value="Unassembled WGS sequence"/>
</dbReference>
<organism evidence="3 4">
    <name type="scientific">Cinara cedri</name>
    <dbReference type="NCBI Taxonomy" id="506608"/>
    <lineage>
        <taxon>Eukaryota</taxon>
        <taxon>Metazoa</taxon>
        <taxon>Ecdysozoa</taxon>
        <taxon>Arthropoda</taxon>
        <taxon>Hexapoda</taxon>
        <taxon>Insecta</taxon>
        <taxon>Pterygota</taxon>
        <taxon>Neoptera</taxon>
        <taxon>Paraneoptera</taxon>
        <taxon>Hemiptera</taxon>
        <taxon>Sternorrhyncha</taxon>
        <taxon>Aphidomorpha</taxon>
        <taxon>Aphidoidea</taxon>
        <taxon>Aphididae</taxon>
        <taxon>Lachninae</taxon>
        <taxon>Cinara</taxon>
    </lineage>
</organism>
<keyword evidence="1" id="KW-1133">Transmembrane helix</keyword>
<feature type="signal peptide" evidence="2">
    <location>
        <begin position="1"/>
        <end position="21"/>
    </location>
</feature>
<dbReference type="EMBL" id="CABPRJ010001897">
    <property type="protein sequence ID" value="VVC39735.1"/>
    <property type="molecule type" value="Genomic_DNA"/>
</dbReference>
<dbReference type="OrthoDB" id="47276at2759"/>
<accession>A0A5E4NB95</accession>
<evidence type="ECO:0000256" key="1">
    <source>
        <dbReference type="SAM" id="Phobius"/>
    </source>
</evidence>
<keyword evidence="4" id="KW-1185">Reference proteome</keyword>
<reference evidence="3 4" key="1">
    <citation type="submission" date="2019-08" db="EMBL/GenBank/DDBJ databases">
        <authorList>
            <person name="Alioto T."/>
            <person name="Alioto T."/>
            <person name="Gomez Garrido J."/>
        </authorList>
    </citation>
    <scope>NUCLEOTIDE SEQUENCE [LARGE SCALE GENOMIC DNA]</scope>
</reference>
<keyword evidence="2" id="KW-0732">Signal</keyword>
<feature type="transmembrane region" description="Helical" evidence="1">
    <location>
        <begin position="260"/>
        <end position="279"/>
    </location>
</feature>
<protein>
    <submittedName>
        <fullName evidence="3">Uncharacterized protein</fullName>
    </submittedName>
</protein>